<dbReference type="InterPro" id="IPR022122">
    <property type="entry name" value="DUF3657"/>
</dbReference>
<reference evidence="2" key="1">
    <citation type="submission" date="2021-01" db="EMBL/GenBank/DDBJ databases">
        <authorList>
            <consortium name="Genoscope - CEA"/>
            <person name="William W."/>
        </authorList>
    </citation>
    <scope>NUCLEOTIDE SEQUENCE</scope>
</reference>
<evidence type="ECO:0000313" key="3">
    <source>
        <dbReference type="Proteomes" id="UP000688137"/>
    </source>
</evidence>
<evidence type="ECO:0000313" key="2">
    <source>
        <dbReference type="EMBL" id="CAD8091106.1"/>
    </source>
</evidence>
<dbReference type="PANTHER" id="PTHR12482:SF5">
    <property type="entry name" value="DUF676 DOMAIN-CONTAINING PROTEIN"/>
    <property type="match status" value="1"/>
</dbReference>
<dbReference type="FunFam" id="3.40.50.1820:FF:000343">
    <property type="entry name" value="Uncharacterized protein"/>
    <property type="match status" value="1"/>
</dbReference>
<dbReference type="Pfam" id="PF12394">
    <property type="entry name" value="DUF3657"/>
    <property type="match status" value="1"/>
</dbReference>
<accession>A0A8S1NL19</accession>
<name>A0A8S1NL19_PARPR</name>
<dbReference type="Pfam" id="PF05057">
    <property type="entry name" value="DUF676"/>
    <property type="match status" value="1"/>
</dbReference>
<organism evidence="2 3">
    <name type="scientific">Paramecium primaurelia</name>
    <dbReference type="NCBI Taxonomy" id="5886"/>
    <lineage>
        <taxon>Eukaryota</taxon>
        <taxon>Sar</taxon>
        <taxon>Alveolata</taxon>
        <taxon>Ciliophora</taxon>
        <taxon>Intramacronucleata</taxon>
        <taxon>Oligohymenophorea</taxon>
        <taxon>Peniculida</taxon>
        <taxon>Parameciidae</taxon>
        <taxon>Paramecium</taxon>
    </lineage>
</organism>
<dbReference type="PANTHER" id="PTHR12482">
    <property type="entry name" value="LIPASE ROG1-RELATED-RELATED"/>
    <property type="match status" value="1"/>
</dbReference>
<dbReference type="OMA" id="TAKFKAN"/>
<dbReference type="Proteomes" id="UP000688137">
    <property type="component" value="Unassembled WGS sequence"/>
</dbReference>
<evidence type="ECO:0000259" key="1">
    <source>
        <dbReference type="Pfam" id="PF05057"/>
    </source>
</evidence>
<dbReference type="InterPro" id="IPR044294">
    <property type="entry name" value="Lipase-like"/>
</dbReference>
<dbReference type="InterPro" id="IPR007751">
    <property type="entry name" value="DUF676_lipase-like"/>
</dbReference>
<feature type="domain" description="DUF676" evidence="1">
    <location>
        <begin position="375"/>
        <end position="563"/>
    </location>
</feature>
<protein>
    <recommendedName>
        <fullName evidence="1">DUF676 domain-containing protein</fullName>
    </recommendedName>
</protein>
<sequence>MLGGNLEILINFNSFRNIDLFDQGYYALKVEMSSENAEVVQPYLVLSQSGDKYEESIQDSQFCSKVFDIQYSEQYIQLDNACLFRILYQAHPNKNTAIKVNVGLLYSQTLEGDTPILSMQQVSNFECIINNACEGVQQGVDVIFDNNHLCTTRMYIYTMILDYRYTGGVNGFQEFLKIKTNDFDQEEVNRFIGEYVDSLGSIQTKYRNLLIQIINELKDKNIQMQNLMRIPIVQTAKFKANLQTKSLGEDCLMIINQLGQSLFQLWNQFQQVLKYSRNYLLECVDQRLLQNCKKLSSESVISNQATFEEIQTQISLPLLKQREEIWNQARKSSKNQIPNIQLLDQFYTLPITLPFFFEDVVSQQQIITQFQQNQQNRKHVLVLVHGYQGTSADLQTWKSYLKIKFPNHLIIQSEINQDDTEDSITVMAQRLAQEIQKQISDRTHQKQQISISFIGHSLGGVLIRCALQHLIKYQECMHTFISLGSPHVGLGIQQSTLIDAGLWFMKAFKKEDQRICLNQMTLCDEKDISKTFFYKLSQNSKFGWFKNVILAFSLQDSYVPFSSASLTRIKEQGERANAHNQMVDQLFQQIPQTLIKTSVFFPNMKTNLDKMIGRAAHIEFIDNSSFVRLFIDYYYEYLL</sequence>
<keyword evidence="3" id="KW-1185">Reference proteome</keyword>
<dbReference type="AlphaFoldDB" id="A0A8S1NL19"/>
<comment type="caution">
    <text evidence="2">The sequence shown here is derived from an EMBL/GenBank/DDBJ whole genome shotgun (WGS) entry which is preliminary data.</text>
</comment>
<proteinExistence type="predicted"/>
<gene>
    <name evidence="2" type="ORF">PPRIM_AZ9-3.1.T0870133</name>
</gene>
<dbReference type="EMBL" id="CAJJDM010000090">
    <property type="protein sequence ID" value="CAD8091106.1"/>
    <property type="molecule type" value="Genomic_DNA"/>
</dbReference>